<sequence>MNCICGQHAEPIATSDSHNGVDEKNTSKYLVGQDIKDCEINECCDIDASFFDKLAIDYELKDTSPISELQEPNFAKEVEMSHIKPQFVKEMPLYTVGYAAWESYGC</sequence>
<dbReference type="Proteomes" id="UP001630127">
    <property type="component" value="Unassembled WGS sequence"/>
</dbReference>
<dbReference type="AlphaFoldDB" id="A0ABD2YBN3"/>
<accession>A0ABD2YBN3</accession>
<reference evidence="1 2" key="1">
    <citation type="submission" date="2024-11" db="EMBL/GenBank/DDBJ databases">
        <title>A near-complete genome assembly of Cinchona calisaya.</title>
        <authorList>
            <person name="Lian D.C."/>
            <person name="Zhao X.W."/>
            <person name="Wei L."/>
        </authorList>
    </citation>
    <scope>NUCLEOTIDE SEQUENCE [LARGE SCALE GENOMIC DNA]</scope>
    <source>
        <tissue evidence="1">Nenye</tissue>
    </source>
</reference>
<comment type="caution">
    <text evidence="1">The sequence shown here is derived from an EMBL/GenBank/DDBJ whole genome shotgun (WGS) entry which is preliminary data.</text>
</comment>
<dbReference type="EMBL" id="JBJUIK010000014">
    <property type="protein sequence ID" value="KAL3504853.1"/>
    <property type="molecule type" value="Genomic_DNA"/>
</dbReference>
<proteinExistence type="predicted"/>
<name>A0ABD2YBN3_9GENT</name>
<keyword evidence="2" id="KW-1185">Reference proteome</keyword>
<evidence type="ECO:0000313" key="1">
    <source>
        <dbReference type="EMBL" id="KAL3504853.1"/>
    </source>
</evidence>
<evidence type="ECO:0000313" key="2">
    <source>
        <dbReference type="Proteomes" id="UP001630127"/>
    </source>
</evidence>
<protein>
    <submittedName>
        <fullName evidence="1">Uncharacterized protein</fullName>
    </submittedName>
</protein>
<organism evidence="1 2">
    <name type="scientific">Cinchona calisaya</name>
    <dbReference type="NCBI Taxonomy" id="153742"/>
    <lineage>
        <taxon>Eukaryota</taxon>
        <taxon>Viridiplantae</taxon>
        <taxon>Streptophyta</taxon>
        <taxon>Embryophyta</taxon>
        <taxon>Tracheophyta</taxon>
        <taxon>Spermatophyta</taxon>
        <taxon>Magnoliopsida</taxon>
        <taxon>eudicotyledons</taxon>
        <taxon>Gunneridae</taxon>
        <taxon>Pentapetalae</taxon>
        <taxon>asterids</taxon>
        <taxon>lamiids</taxon>
        <taxon>Gentianales</taxon>
        <taxon>Rubiaceae</taxon>
        <taxon>Cinchonoideae</taxon>
        <taxon>Cinchoneae</taxon>
        <taxon>Cinchona</taxon>
    </lineage>
</organism>
<gene>
    <name evidence="1" type="ORF">ACH5RR_034694</name>
</gene>